<evidence type="ECO:0000313" key="1">
    <source>
        <dbReference type="EMBL" id="KYN16942.1"/>
    </source>
</evidence>
<sequence length="260" mass="29396">MNFHLRISFSRARNQATHSQRITYGRRNGKLVPLEQSDRLETIAHSNSPPDNLVGGGEKARIRASLGSSASRDFAVRGLWPSRPQERAHEERFPRQVAATARTYTHHLYHRRDRYRVSLFRPAYIRSNDAILNTDRLPAFAMAPAIKILVLACALLATAMATESDSEGQQSGRSRVSDEQLNMALSDKRYLNRQLKCALGEAPCDPVGRRLKSLVPLVLRGSCPQCSPEETRQIKKVLSHIQRSFPKEWNRIVQQYAGVL</sequence>
<dbReference type="InterPro" id="IPR005055">
    <property type="entry name" value="A10/PebIII"/>
</dbReference>
<dbReference type="PANTHER" id="PTHR11257">
    <property type="entry name" value="CHEMOSENSORY PROTEIN-RELATED"/>
    <property type="match status" value="1"/>
</dbReference>
<name>A0A151J3C5_9HYME</name>
<dbReference type="AlphaFoldDB" id="A0A151J3C5"/>
<dbReference type="InterPro" id="IPR036682">
    <property type="entry name" value="OS_D_A10/PebIII_sf"/>
</dbReference>
<dbReference type="SUPFAM" id="SSF100910">
    <property type="entry name" value="Chemosensory protein Csp2"/>
    <property type="match status" value="1"/>
</dbReference>
<proteinExistence type="predicted"/>
<dbReference type="PANTHER" id="PTHR11257:SF11">
    <property type="entry name" value="CHEMOSENSORY PROTEIN 17"/>
    <property type="match status" value="1"/>
</dbReference>
<dbReference type="Gene3D" id="1.10.2080.10">
    <property type="entry name" value="Insect odorant-binding protein A10/Ejaculatory bulb-specific protein 3"/>
    <property type="match status" value="1"/>
</dbReference>
<dbReference type="Pfam" id="PF03392">
    <property type="entry name" value="OS-D"/>
    <property type="match status" value="1"/>
</dbReference>
<protein>
    <submittedName>
        <fullName evidence="1">Putative odorant-binding protein A10</fullName>
    </submittedName>
</protein>
<evidence type="ECO:0000313" key="2">
    <source>
        <dbReference type="Proteomes" id="UP000078492"/>
    </source>
</evidence>
<dbReference type="Proteomes" id="UP000078492">
    <property type="component" value="Unassembled WGS sequence"/>
</dbReference>
<reference evidence="1 2" key="1">
    <citation type="submission" date="2015-09" db="EMBL/GenBank/DDBJ databases">
        <title>Trachymyrmex cornetzi WGS genome.</title>
        <authorList>
            <person name="Nygaard S."/>
            <person name="Hu H."/>
            <person name="Boomsma J."/>
            <person name="Zhang G."/>
        </authorList>
    </citation>
    <scope>NUCLEOTIDE SEQUENCE [LARGE SCALE GENOMIC DNA]</scope>
    <source>
        <strain evidence="1">Tcor2-1</strain>
        <tissue evidence="1">Whole body</tissue>
    </source>
</reference>
<organism evidence="1 2">
    <name type="scientific">Trachymyrmex cornetzi</name>
    <dbReference type="NCBI Taxonomy" id="471704"/>
    <lineage>
        <taxon>Eukaryota</taxon>
        <taxon>Metazoa</taxon>
        <taxon>Ecdysozoa</taxon>
        <taxon>Arthropoda</taxon>
        <taxon>Hexapoda</taxon>
        <taxon>Insecta</taxon>
        <taxon>Pterygota</taxon>
        <taxon>Neoptera</taxon>
        <taxon>Endopterygota</taxon>
        <taxon>Hymenoptera</taxon>
        <taxon>Apocrita</taxon>
        <taxon>Aculeata</taxon>
        <taxon>Formicoidea</taxon>
        <taxon>Formicidae</taxon>
        <taxon>Myrmicinae</taxon>
        <taxon>Trachymyrmex</taxon>
    </lineage>
</organism>
<keyword evidence="2" id="KW-1185">Reference proteome</keyword>
<dbReference type="EMBL" id="KQ980286">
    <property type="protein sequence ID" value="KYN16942.1"/>
    <property type="molecule type" value="Genomic_DNA"/>
</dbReference>
<accession>A0A151J3C5</accession>
<gene>
    <name evidence="1" type="ORF">ALC57_10811</name>
</gene>